<dbReference type="InterPro" id="IPR006616">
    <property type="entry name" value="DM9_repeat"/>
</dbReference>
<dbReference type="PANTHER" id="PTHR31649:SF1">
    <property type="entry name" value="FARNESOIC ACID O-METHYL TRANSFERASE DOMAIN-CONTAINING PROTEIN"/>
    <property type="match status" value="1"/>
</dbReference>
<organism evidence="1 2">
    <name type="scientific">Pararge aegeria aegeria</name>
    <dbReference type="NCBI Taxonomy" id="348720"/>
    <lineage>
        <taxon>Eukaryota</taxon>
        <taxon>Metazoa</taxon>
        <taxon>Ecdysozoa</taxon>
        <taxon>Arthropoda</taxon>
        <taxon>Hexapoda</taxon>
        <taxon>Insecta</taxon>
        <taxon>Pterygota</taxon>
        <taxon>Neoptera</taxon>
        <taxon>Endopterygota</taxon>
        <taxon>Lepidoptera</taxon>
        <taxon>Glossata</taxon>
        <taxon>Ditrysia</taxon>
        <taxon>Papilionoidea</taxon>
        <taxon>Nymphalidae</taxon>
        <taxon>Satyrinae</taxon>
        <taxon>Satyrini</taxon>
        <taxon>Parargina</taxon>
        <taxon>Pararge</taxon>
    </lineage>
</organism>
<name>A0A8S4QGY8_9NEOP</name>
<comment type="caution">
    <text evidence="1">The sequence shown here is derived from an EMBL/GenBank/DDBJ whole genome shotgun (WGS) entry which is preliminary data.</text>
</comment>
<dbReference type="SMART" id="SM00696">
    <property type="entry name" value="DM9"/>
    <property type="match status" value="1"/>
</dbReference>
<evidence type="ECO:0000313" key="1">
    <source>
        <dbReference type="EMBL" id="CAH2208683.1"/>
    </source>
</evidence>
<dbReference type="Proteomes" id="UP000838756">
    <property type="component" value="Unassembled WGS sequence"/>
</dbReference>
<sequence length="113" mass="12978">MADRYILQFINNFSNRVLYGRAHPASPVVLDPFRLKDVKGGQLRWVKMMDDKLPPDALIGGFENEPLYIIRAQHGRSMCPGKYIASKNKASIPWGHIEHQKKDFEASIHKTIF</sequence>
<dbReference type="EMBL" id="CAKXAJ010004267">
    <property type="protein sequence ID" value="CAH2208683.1"/>
    <property type="molecule type" value="Genomic_DNA"/>
</dbReference>
<dbReference type="AlphaFoldDB" id="A0A8S4QGY8"/>
<reference evidence="1" key="1">
    <citation type="submission" date="2022-03" db="EMBL/GenBank/DDBJ databases">
        <authorList>
            <person name="Lindestad O."/>
        </authorList>
    </citation>
    <scope>NUCLEOTIDE SEQUENCE</scope>
</reference>
<dbReference type="OrthoDB" id="1925699at2759"/>
<dbReference type="Pfam" id="PF11901">
    <property type="entry name" value="DM9"/>
    <property type="match status" value="1"/>
</dbReference>
<gene>
    <name evidence="1" type="primary">jg24705</name>
    <name evidence="1" type="ORF">PAEG_LOCUS1233</name>
</gene>
<proteinExistence type="predicted"/>
<protein>
    <submittedName>
        <fullName evidence="1">Jg24705 protein</fullName>
    </submittedName>
</protein>
<dbReference type="PANTHER" id="PTHR31649">
    <property type="entry name" value="AGAP009604-PA"/>
    <property type="match status" value="1"/>
</dbReference>
<accession>A0A8S4QGY8</accession>
<keyword evidence="2" id="KW-1185">Reference proteome</keyword>
<evidence type="ECO:0000313" key="2">
    <source>
        <dbReference type="Proteomes" id="UP000838756"/>
    </source>
</evidence>